<dbReference type="InterPro" id="IPR011330">
    <property type="entry name" value="Glyco_hydro/deAcase_b/a-brl"/>
</dbReference>
<dbReference type="EMBL" id="FOHA01000001">
    <property type="protein sequence ID" value="SER55090.1"/>
    <property type="molecule type" value="Genomic_DNA"/>
</dbReference>
<gene>
    <name evidence="4" type="ORF">SAMN04488559_101329</name>
</gene>
<dbReference type="InterPro" id="IPR027291">
    <property type="entry name" value="Glyco_hydro_38_N_sf"/>
</dbReference>
<sequence length="865" mass="98723">MKKQVFVVPHSHWDREWYFSIEDSNTILSENMAELLTFLEQTPNFPTYTFDGQLSVIEDYLKHAPEDVERLKKLIKNGRLHIGPWYTQGDTLLLQTESIIRNLLIGKQGAEAFGHSMDIGYLPDIFGQNAYLPSIFKRFGITHSILQRGLYHEQVNKDLNFQWIAPNGEAIPTNNIYFGYGPGKFLASDEQYVTQTLLPILEALEKMNPKDAPLLLPAGGDQVFVRKNFPKVIEELNQRDWPYEFILSDYESYMEKAWMTPHETKINGELIACQKSRIHNTIRSQRMDIKQKNAQIEEKIYQQLEPLGVLSQELGGNYPQNWMNSCLKLLFDVHAHDSIGGCNSDETNREIMNRLYKIERIVDGYLNILKKQISRGILAEEEGVVAFNLLPKKVNKQLSFIIFTKESSIQLTDLLGKALPQVIRNQEYISGGTQVKVTAEGEVQVELPGYYRTEIAAEVPFEGFGYRKLLIQNSLNERLASVENTKIKNEFYELEVVDGMLEVRRYDGAVKKQLFDFENMADAGDSYDFSPVENGLANYSTKFKLIDIKTSSQESEMILETTVAVAKELANWNQLTEEMTIQTTIRLVKGSDMIYLQHQMENRTNDHRVRLRFLGENTEGLSYGDQGYSLLERKNHNPYLANWREEGFAEAPQAIFPLERFVTINEKEGNVALFTKGLKEYEATDDALYLTLFRGVGLLGKDDLAWRPGRASGINNKVVATPDAQMHGTLTFDLAYRWVNEELHPQKLYAAAEKFATQQLSYQLQTLNSFEERLDRFELPQPAGLSNLPTEKIGPSLPENLFVSGMKKAEKSDKIILRVFNPQIAPVEIPAHLSQTGTLDEKELGTIKELPGKDFVTIIMDKAGE</sequence>
<evidence type="ECO:0000259" key="3">
    <source>
        <dbReference type="Pfam" id="PF07748"/>
    </source>
</evidence>
<dbReference type="InterPro" id="IPR011682">
    <property type="entry name" value="Glyco_hydro_38_C"/>
</dbReference>
<dbReference type="InterPro" id="IPR037094">
    <property type="entry name" value="Glyco_hydro_38_cen_sf"/>
</dbReference>
<evidence type="ECO:0000259" key="2">
    <source>
        <dbReference type="Pfam" id="PF01074"/>
    </source>
</evidence>
<dbReference type="SUPFAM" id="SSF88713">
    <property type="entry name" value="Glycoside hydrolase/deacetylase"/>
    <property type="match status" value="1"/>
</dbReference>
<dbReference type="PANTHER" id="PTHR46017:SF2">
    <property type="entry name" value="MANNOSYLGLYCERATE HYDROLASE"/>
    <property type="match status" value="1"/>
</dbReference>
<dbReference type="GO" id="GO:0030246">
    <property type="term" value="F:carbohydrate binding"/>
    <property type="evidence" value="ECO:0007669"/>
    <property type="project" value="InterPro"/>
</dbReference>
<dbReference type="InterPro" id="IPR000602">
    <property type="entry name" value="Glyco_hydro_38_N"/>
</dbReference>
<dbReference type="AlphaFoldDB" id="A0A1H9Q3S8"/>
<keyword evidence="5" id="KW-1185">Reference proteome</keyword>
<feature type="domain" description="Glycosyl hydrolase family 38 C-terminal" evidence="3">
    <location>
        <begin position="506"/>
        <end position="695"/>
    </location>
</feature>
<proteinExistence type="inferred from homology"/>
<feature type="domain" description="Glycoside hydrolase family 38 N-terminal" evidence="2">
    <location>
        <begin position="4"/>
        <end position="257"/>
    </location>
</feature>
<evidence type="ECO:0000313" key="5">
    <source>
        <dbReference type="Proteomes" id="UP000198948"/>
    </source>
</evidence>
<dbReference type="STRING" id="142588.SAMN04488559_101329"/>
<dbReference type="GO" id="GO:0009313">
    <property type="term" value="P:oligosaccharide catabolic process"/>
    <property type="evidence" value="ECO:0007669"/>
    <property type="project" value="TreeGrafter"/>
</dbReference>
<dbReference type="CDD" id="cd10815">
    <property type="entry name" value="GH38N_AMII_EcMngB_like"/>
    <property type="match status" value="1"/>
</dbReference>
<dbReference type="Gene3D" id="1.20.1270.50">
    <property type="entry name" value="Glycoside hydrolase family 38, central domain"/>
    <property type="match status" value="1"/>
</dbReference>
<organism evidence="4 5">
    <name type="scientific">Isobaculum melis</name>
    <dbReference type="NCBI Taxonomy" id="142588"/>
    <lineage>
        <taxon>Bacteria</taxon>
        <taxon>Bacillati</taxon>
        <taxon>Bacillota</taxon>
        <taxon>Bacilli</taxon>
        <taxon>Lactobacillales</taxon>
        <taxon>Carnobacteriaceae</taxon>
        <taxon>Isobaculum</taxon>
    </lineage>
</organism>
<dbReference type="OrthoDB" id="9764050at2"/>
<dbReference type="Gene3D" id="2.70.98.30">
    <property type="entry name" value="Golgi alpha-mannosidase II, domain 4"/>
    <property type="match status" value="1"/>
</dbReference>
<comment type="similarity">
    <text evidence="1">Belongs to the glycosyl hydrolase 38 family.</text>
</comment>
<name>A0A1H9Q3S8_9LACT</name>
<dbReference type="GO" id="GO:0004559">
    <property type="term" value="F:alpha-mannosidase activity"/>
    <property type="evidence" value="ECO:0007669"/>
    <property type="project" value="InterPro"/>
</dbReference>
<evidence type="ECO:0000256" key="1">
    <source>
        <dbReference type="ARBA" id="ARBA00009792"/>
    </source>
</evidence>
<dbReference type="Pfam" id="PF01074">
    <property type="entry name" value="Glyco_hydro_38N"/>
    <property type="match status" value="1"/>
</dbReference>
<evidence type="ECO:0000313" key="4">
    <source>
        <dbReference type="EMBL" id="SER55090.1"/>
    </source>
</evidence>
<protein>
    <submittedName>
        <fullName evidence="4">Alpha-mannosidase</fullName>
    </submittedName>
</protein>
<dbReference type="PANTHER" id="PTHR46017">
    <property type="entry name" value="ALPHA-MANNOSIDASE 2C1"/>
    <property type="match status" value="1"/>
</dbReference>
<dbReference type="Proteomes" id="UP000198948">
    <property type="component" value="Unassembled WGS sequence"/>
</dbReference>
<accession>A0A1H9Q3S8</accession>
<reference evidence="4 5" key="1">
    <citation type="submission" date="2016-10" db="EMBL/GenBank/DDBJ databases">
        <authorList>
            <person name="de Groot N.N."/>
        </authorList>
    </citation>
    <scope>NUCLEOTIDE SEQUENCE [LARGE SCALE GENOMIC DNA]</scope>
    <source>
        <strain evidence="4 5">DSM 13760</strain>
    </source>
</reference>
<dbReference type="SUPFAM" id="SSF74650">
    <property type="entry name" value="Galactose mutarotase-like"/>
    <property type="match status" value="1"/>
</dbReference>
<dbReference type="Pfam" id="PF07748">
    <property type="entry name" value="Glyco_hydro_38C"/>
    <property type="match status" value="1"/>
</dbReference>
<dbReference type="Gene3D" id="3.20.110.10">
    <property type="entry name" value="Glycoside hydrolase 38, N terminal domain"/>
    <property type="match status" value="1"/>
</dbReference>
<dbReference type="InterPro" id="IPR011013">
    <property type="entry name" value="Gal_mutarotase_sf_dom"/>
</dbReference>
<dbReference type="RefSeq" id="WP_092649586.1">
    <property type="nucleotide sequence ID" value="NZ_FOHA01000001.1"/>
</dbReference>
<dbReference type="GO" id="GO:0006013">
    <property type="term" value="P:mannose metabolic process"/>
    <property type="evidence" value="ECO:0007669"/>
    <property type="project" value="InterPro"/>
</dbReference>